<organism evidence="2 3">
    <name type="scientific">Hibiscus sabdariffa</name>
    <name type="common">roselle</name>
    <dbReference type="NCBI Taxonomy" id="183260"/>
    <lineage>
        <taxon>Eukaryota</taxon>
        <taxon>Viridiplantae</taxon>
        <taxon>Streptophyta</taxon>
        <taxon>Embryophyta</taxon>
        <taxon>Tracheophyta</taxon>
        <taxon>Spermatophyta</taxon>
        <taxon>Magnoliopsida</taxon>
        <taxon>eudicotyledons</taxon>
        <taxon>Gunneridae</taxon>
        <taxon>Pentapetalae</taxon>
        <taxon>rosids</taxon>
        <taxon>malvids</taxon>
        <taxon>Malvales</taxon>
        <taxon>Malvaceae</taxon>
        <taxon>Malvoideae</taxon>
        <taxon>Hibiscus</taxon>
    </lineage>
</organism>
<dbReference type="Proteomes" id="UP001472677">
    <property type="component" value="Unassembled WGS sequence"/>
</dbReference>
<proteinExistence type="predicted"/>
<sequence>MAKYGEGVPRRCKYATERKARATPTTFRGIDPRTEGGQVYQEREGNQKETDKDTSHRRRREVVEIEVGGMLFDVRVEEIGFHDKAREALSELERKKRDRAYLKSKSLDFSELSGPEIIIRF</sequence>
<feature type="compositionally biased region" description="Basic and acidic residues" evidence="1">
    <location>
        <begin position="41"/>
        <end position="54"/>
    </location>
</feature>
<feature type="region of interest" description="Disordered" evidence="1">
    <location>
        <begin position="1"/>
        <end position="59"/>
    </location>
</feature>
<evidence type="ECO:0000313" key="2">
    <source>
        <dbReference type="EMBL" id="KAK8596098.1"/>
    </source>
</evidence>
<evidence type="ECO:0000313" key="3">
    <source>
        <dbReference type="Proteomes" id="UP001472677"/>
    </source>
</evidence>
<evidence type="ECO:0000256" key="1">
    <source>
        <dbReference type="SAM" id="MobiDB-lite"/>
    </source>
</evidence>
<accession>A0ABR2G6I0</accession>
<dbReference type="EMBL" id="JBBPBM010000002">
    <property type="protein sequence ID" value="KAK8596098.1"/>
    <property type="molecule type" value="Genomic_DNA"/>
</dbReference>
<gene>
    <name evidence="2" type="ORF">V6N12_064598</name>
</gene>
<comment type="caution">
    <text evidence="2">The sequence shown here is derived from an EMBL/GenBank/DDBJ whole genome shotgun (WGS) entry which is preliminary data.</text>
</comment>
<keyword evidence="3" id="KW-1185">Reference proteome</keyword>
<name>A0ABR2G6I0_9ROSI</name>
<protein>
    <submittedName>
        <fullName evidence="2">Uncharacterized protein</fullName>
    </submittedName>
</protein>
<reference evidence="2 3" key="1">
    <citation type="journal article" date="2024" name="G3 (Bethesda)">
        <title>Genome assembly of Hibiscus sabdariffa L. provides insights into metabolisms of medicinal natural products.</title>
        <authorList>
            <person name="Kim T."/>
        </authorList>
    </citation>
    <scope>NUCLEOTIDE SEQUENCE [LARGE SCALE GENOMIC DNA]</scope>
    <source>
        <strain evidence="2">TK-2024</strain>
        <tissue evidence="2">Old leaves</tissue>
    </source>
</reference>